<dbReference type="OrthoDB" id="852885at2"/>
<name>A0A5D0G2Z1_9FLAO</name>
<sequence>MFDLNASREKFKFDHLNSFSMDSIDWEKRKNHYKKLTEIEFFSIYQDSLRNYQGDYEQSIDLEFYYSIQKRKSDFNEITILWQKEGEYCDGITYIIFDKKGKIIDRFPVAGSCGDGGYYDEKYGEFLNDSIYKMTYEDYNERDEPEIGIKRVFERFYTISKNGKVKMSEKLISTDTLR</sequence>
<gene>
    <name evidence="1" type="ORF">FVF61_11855</name>
</gene>
<reference evidence="1 2" key="1">
    <citation type="submission" date="2019-08" db="EMBL/GenBank/DDBJ databases">
        <title>Formosa sediminis sp. nov., isolated from marine sediment.</title>
        <authorList>
            <person name="Cao W.R."/>
        </authorList>
    </citation>
    <scope>NUCLEOTIDE SEQUENCE [LARGE SCALE GENOMIC DNA]</scope>
    <source>
        <strain evidence="1 2">1494</strain>
    </source>
</reference>
<evidence type="ECO:0000313" key="1">
    <source>
        <dbReference type="EMBL" id="TYA52729.1"/>
    </source>
</evidence>
<protein>
    <submittedName>
        <fullName evidence="1">Uncharacterized protein</fullName>
    </submittedName>
</protein>
<dbReference type="AlphaFoldDB" id="A0A5D0G2Z1"/>
<dbReference type="EMBL" id="VSFC01000054">
    <property type="protein sequence ID" value="TYA52729.1"/>
    <property type="molecule type" value="Genomic_DNA"/>
</dbReference>
<dbReference type="RefSeq" id="WP_158635210.1">
    <property type="nucleotide sequence ID" value="NZ_VSFC01000054.1"/>
</dbReference>
<evidence type="ECO:0000313" key="2">
    <source>
        <dbReference type="Proteomes" id="UP000324550"/>
    </source>
</evidence>
<dbReference type="Proteomes" id="UP000324550">
    <property type="component" value="Unassembled WGS sequence"/>
</dbReference>
<organism evidence="1 2">
    <name type="scientific">Formosa maritima</name>
    <dbReference type="NCBI Taxonomy" id="2592046"/>
    <lineage>
        <taxon>Bacteria</taxon>
        <taxon>Pseudomonadati</taxon>
        <taxon>Bacteroidota</taxon>
        <taxon>Flavobacteriia</taxon>
        <taxon>Flavobacteriales</taxon>
        <taxon>Flavobacteriaceae</taxon>
        <taxon>Formosa</taxon>
    </lineage>
</organism>
<comment type="caution">
    <text evidence="1">The sequence shown here is derived from an EMBL/GenBank/DDBJ whole genome shotgun (WGS) entry which is preliminary data.</text>
</comment>
<proteinExistence type="predicted"/>
<accession>A0A5D0G2Z1</accession>
<keyword evidence="2" id="KW-1185">Reference proteome</keyword>